<dbReference type="Pfam" id="PF00881">
    <property type="entry name" value="Nitroreductase"/>
    <property type="match status" value="1"/>
</dbReference>
<feature type="domain" description="Nitroreductase" evidence="1">
    <location>
        <begin position="62"/>
        <end position="244"/>
    </location>
</feature>
<dbReference type="InterPro" id="IPR052544">
    <property type="entry name" value="Bacteriocin_Proc_Enz"/>
</dbReference>
<dbReference type="CDD" id="cd02142">
    <property type="entry name" value="McbC_SagB-like_oxidoreductase"/>
    <property type="match status" value="1"/>
</dbReference>
<reference evidence="3" key="1">
    <citation type="submission" date="2007-10" db="EMBL/GenBank/DDBJ databases">
        <title>Complete genome of Alkaliphilus oremlandii OhILAs.</title>
        <authorList>
            <person name="Copeland A."/>
            <person name="Lucas S."/>
            <person name="Lapidus A."/>
            <person name="Barry K."/>
            <person name="Detter J.C."/>
            <person name="Glavina del Rio T."/>
            <person name="Hammon N."/>
            <person name="Israni S."/>
            <person name="Dalin E."/>
            <person name="Tice H."/>
            <person name="Pitluck S."/>
            <person name="Chain P."/>
            <person name="Malfatti S."/>
            <person name="Shin M."/>
            <person name="Vergez L."/>
            <person name="Schmutz J."/>
            <person name="Larimer F."/>
            <person name="Land M."/>
            <person name="Hauser L."/>
            <person name="Kyrpides N."/>
            <person name="Mikhailova N."/>
            <person name="Stolz J.F."/>
            <person name="Dawson A."/>
            <person name="Fisher E."/>
            <person name="Crable B."/>
            <person name="Perera E."/>
            <person name="Lisak J."/>
            <person name="Ranganathan M."/>
            <person name="Basu P."/>
            <person name="Richardson P."/>
        </authorList>
    </citation>
    <scope>NUCLEOTIDE SEQUENCE [LARGE SCALE GENOMIC DNA]</scope>
    <source>
        <strain evidence="3">OhILAs</strain>
    </source>
</reference>
<gene>
    <name evidence="2" type="ordered locus">Clos_1155</name>
</gene>
<dbReference type="STRING" id="350688.Clos_1155"/>
<dbReference type="InterPro" id="IPR029479">
    <property type="entry name" value="Nitroreductase"/>
</dbReference>
<accession>A8MF32</accession>
<proteinExistence type="predicted"/>
<dbReference type="eggNOG" id="COG0778">
    <property type="taxonomic scope" value="Bacteria"/>
</dbReference>
<dbReference type="SUPFAM" id="SSF55469">
    <property type="entry name" value="FMN-dependent nitroreductase-like"/>
    <property type="match status" value="1"/>
</dbReference>
<dbReference type="InterPro" id="IPR000415">
    <property type="entry name" value="Nitroreductase-like"/>
</dbReference>
<name>A8MF32_ALKOO</name>
<dbReference type="PANTHER" id="PTHR43745:SF2">
    <property type="entry name" value="NITROREDUCTASE MJ1384-RELATED"/>
    <property type="match status" value="1"/>
</dbReference>
<evidence type="ECO:0000313" key="3">
    <source>
        <dbReference type="Proteomes" id="UP000000269"/>
    </source>
</evidence>
<evidence type="ECO:0000313" key="2">
    <source>
        <dbReference type="EMBL" id="ABW18701.1"/>
    </source>
</evidence>
<dbReference type="GO" id="GO:0016491">
    <property type="term" value="F:oxidoreductase activity"/>
    <property type="evidence" value="ECO:0007669"/>
    <property type="project" value="InterPro"/>
</dbReference>
<dbReference type="HOGENOM" id="CLU_059362_3_0_9"/>
<dbReference type="NCBIfam" id="TIGR03605">
    <property type="entry name" value="antibiot_sagB"/>
    <property type="match status" value="1"/>
</dbReference>
<dbReference type="EMBL" id="CP000853">
    <property type="protein sequence ID" value="ABW18701.1"/>
    <property type="molecule type" value="Genomic_DNA"/>
</dbReference>
<keyword evidence="3" id="KW-1185">Reference proteome</keyword>
<dbReference type="Proteomes" id="UP000000269">
    <property type="component" value="Chromosome"/>
</dbReference>
<dbReference type="RefSeq" id="WP_012159013.1">
    <property type="nucleotide sequence ID" value="NC_009922.1"/>
</dbReference>
<dbReference type="Gene3D" id="3.40.109.10">
    <property type="entry name" value="NADH Oxidase"/>
    <property type="match status" value="1"/>
</dbReference>
<sequence>MSKGIGREFMEKTQYRYLEESDQNKGLPQPPLEVPTDSNVALINLTPVKDINVQRIDLREAIERRKSLRKYADTSLTMEELSYLLWCTQGVKQIVSRPATIRTVPSAGARHPFETYLLINNVTGLEPGLYRYIALSHQLMVVNLEAEIDDKIMKACLEQEFIKNSAVTFIWTVDMYRTGWRYGERGYRYIHLDAGHVCQNLYLSAQSIDSGVCAIAAFDDEEINSIIGLDGENHFTVYVATVGKVL</sequence>
<protein>
    <submittedName>
        <fullName evidence="2">Nitroreductase</fullName>
    </submittedName>
</protein>
<dbReference type="AlphaFoldDB" id="A8MF32"/>
<dbReference type="InterPro" id="IPR020051">
    <property type="entry name" value="SagB-type_dehydrogenase"/>
</dbReference>
<dbReference type="OrthoDB" id="9801593at2"/>
<evidence type="ECO:0000259" key="1">
    <source>
        <dbReference type="Pfam" id="PF00881"/>
    </source>
</evidence>
<dbReference type="PANTHER" id="PTHR43745">
    <property type="entry name" value="NITROREDUCTASE MJ1384-RELATED"/>
    <property type="match status" value="1"/>
</dbReference>
<dbReference type="KEGG" id="aoe:Clos_1155"/>
<organism evidence="2 3">
    <name type="scientific">Alkaliphilus oremlandii (strain OhILAs)</name>
    <name type="common">Clostridium oremlandii (strain OhILAs)</name>
    <dbReference type="NCBI Taxonomy" id="350688"/>
    <lineage>
        <taxon>Bacteria</taxon>
        <taxon>Bacillati</taxon>
        <taxon>Bacillota</taxon>
        <taxon>Clostridia</taxon>
        <taxon>Peptostreptococcales</taxon>
        <taxon>Natronincolaceae</taxon>
        <taxon>Alkaliphilus</taxon>
    </lineage>
</organism>